<evidence type="ECO:0000313" key="7">
    <source>
        <dbReference type="Proteomes" id="UP000273326"/>
    </source>
</evidence>
<evidence type="ECO:0000256" key="5">
    <source>
        <dbReference type="NCBIfam" id="TIGR02625"/>
    </source>
</evidence>
<dbReference type="InterPro" id="IPR008000">
    <property type="entry name" value="Rham/fucose_mutarotase"/>
</dbReference>
<dbReference type="Gene3D" id="3.30.70.100">
    <property type="match status" value="1"/>
</dbReference>
<evidence type="ECO:0000256" key="3">
    <source>
        <dbReference type="ARBA" id="ARBA00023277"/>
    </source>
</evidence>
<evidence type="ECO:0000256" key="2">
    <source>
        <dbReference type="ARBA" id="ARBA00023235"/>
    </source>
</evidence>
<dbReference type="Pfam" id="PF05336">
    <property type="entry name" value="rhaM"/>
    <property type="match status" value="1"/>
</dbReference>
<dbReference type="GO" id="GO:0062192">
    <property type="term" value="F:L-rhamnose mutarotase activity"/>
    <property type="evidence" value="ECO:0007669"/>
    <property type="project" value="UniProtKB-UniRule"/>
</dbReference>
<gene>
    <name evidence="6" type="primary">rhaM</name>
    <name evidence="6" type="ORF">EJN90_03745</name>
</gene>
<dbReference type="InterPro" id="IPR013448">
    <property type="entry name" value="L-rhamnose_mutarotase"/>
</dbReference>
<proteinExistence type="inferred from homology"/>
<dbReference type="AlphaFoldDB" id="A0A3S9H928"/>
<dbReference type="SUPFAM" id="SSF54909">
    <property type="entry name" value="Dimeric alpha+beta barrel"/>
    <property type="match status" value="1"/>
</dbReference>
<accession>A0A3S9H928</accession>
<dbReference type="EC" id="5.1.3.32" evidence="5"/>
<dbReference type="GO" id="GO:0005737">
    <property type="term" value="C:cytoplasm"/>
    <property type="evidence" value="ECO:0007669"/>
    <property type="project" value="InterPro"/>
</dbReference>
<name>A0A3S9H928_9LACT</name>
<dbReference type="HAMAP" id="MF_01663">
    <property type="entry name" value="L_rham_rotase"/>
    <property type="match status" value="1"/>
</dbReference>
<evidence type="ECO:0000313" key="6">
    <source>
        <dbReference type="EMBL" id="AZP03854.1"/>
    </source>
</evidence>
<sequence>MKRIASIMYLKTGMEEEYEKRHDELWPEMKDTLKEHGASNYSIFLEPASGKLFAYLEVNDEDHYNQISATDICQKWWAYMEPLMETNADNSPISTPLTEVFYLE</sequence>
<dbReference type="PANTHER" id="PTHR34389:SF2">
    <property type="entry name" value="L-RHAMNOSE MUTAROTASE"/>
    <property type="match status" value="1"/>
</dbReference>
<dbReference type="InterPro" id="IPR011008">
    <property type="entry name" value="Dimeric_a/b-barrel"/>
</dbReference>
<keyword evidence="7" id="KW-1185">Reference proteome</keyword>
<reference evidence="7" key="1">
    <citation type="submission" date="2018-12" db="EMBL/GenBank/DDBJ databases">
        <title>Complete genome sequencing of Jeotgalibaca sp. H21T32.</title>
        <authorList>
            <person name="Bae J.-W."/>
            <person name="Lee S.-Y."/>
        </authorList>
    </citation>
    <scope>NUCLEOTIDE SEQUENCE [LARGE SCALE GENOMIC DNA]</scope>
    <source>
        <strain evidence="7">H21T32</strain>
    </source>
</reference>
<keyword evidence="2 6" id="KW-0413">Isomerase</keyword>
<evidence type="ECO:0000256" key="1">
    <source>
        <dbReference type="ARBA" id="ARBA00022490"/>
    </source>
</evidence>
<dbReference type="EMBL" id="CP034465">
    <property type="protein sequence ID" value="AZP03854.1"/>
    <property type="molecule type" value="Genomic_DNA"/>
</dbReference>
<keyword evidence="1" id="KW-0963">Cytoplasm</keyword>
<dbReference type="KEGG" id="jeh:EJN90_03745"/>
<dbReference type="PANTHER" id="PTHR34389">
    <property type="entry name" value="L-RHAMNOSE MUTAROTASE"/>
    <property type="match status" value="1"/>
</dbReference>
<keyword evidence="3" id="KW-0119">Carbohydrate metabolism</keyword>
<dbReference type="GO" id="GO:0019301">
    <property type="term" value="P:rhamnose catabolic process"/>
    <property type="evidence" value="ECO:0007669"/>
    <property type="project" value="UniProtKB-UniRule"/>
</dbReference>
<dbReference type="RefSeq" id="WP_126108936.1">
    <property type="nucleotide sequence ID" value="NZ_CP034465.1"/>
</dbReference>
<evidence type="ECO:0000256" key="4">
    <source>
        <dbReference type="ARBA" id="ARBA00023308"/>
    </source>
</evidence>
<dbReference type="Proteomes" id="UP000273326">
    <property type="component" value="Chromosome"/>
</dbReference>
<dbReference type="NCBIfam" id="TIGR02625">
    <property type="entry name" value="YiiL_rotase"/>
    <property type="match status" value="1"/>
</dbReference>
<organism evidence="6 7">
    <name type="scientific">Jeotgalibaca ciconiae</name>
    <dbReference type="NCBI Taxonomy" id="2496265"/>
    <lineage>
        <taxon>Bacteria</taxon>
        <taxon>Bacillati</taxon>
        <taxon>Bacillota</taxon>
        <taxon>Bacilli</taxon>
        <taxon>Lactobacillales</taxon>
        <taxon>Carnobacteriaceae</taxon>
        <taxon>Jeotgalibaca</taxon>
    </lineage>
</organism>
<keyword evidence="4" id="KW-0684">Rhamnose metabolism</keyword>
<dbReference type="OrthoDB" id="9799608at2"/>
<protein>
    <recommendedName>
        <fullName evidence="5">L-rhamnose mutarotase</fullName>
        <ecNumber evidence="5">5.1.3.32</ecNumber>
    </recommendedName>
</protein>